<dbReference type="EMBL" id="JACGWJ010000015">
    <property type="protein sequence ID" value="KAL0366300.1"/>
    <property type="molecule type" value="Genomic_DNA"/>
</dbReference>
<proteinExistence type="predicted"/>
<comment type="caution">
    <text evidence="2">The sequence shown here is derived from an EMBL/GenBank/DDBJ whole genome shotgun (WGS) entry which is preliminary data.</text>
</comment>
<dbReference type="InterPro" id="IPR006566">
    <property type="entry name" value="FBD"/>
</dbReference>
<dbReference type="InterPro" id="IPR032675">
    <property type="entry name" value="LRR_dom_sf"/>
</dbReference>
<dbReference type="SUPFAM" id="SSF81383">
    <property type="entry name" value="F-box domain"/>
    <property type="match status" value="1"/>
</dbReference>
<dbReference type="InterPro" id="IPR053772">
    <property type="entry name" value="At1g61320/At1g61330-like"/>
</dbReference>
<sequence length="428" mass="49502">MGDCEGDRISNLPSDITDNILKRLSMRDAVRTSILSRPWRYKWVTIPHLVFDEVFHSKVAGSFRTASLIYQILLLHKGPILKFSLQIYDPAIQSRDIDDYLYFLSSHRIEELTLYFLPDNPISDYLFSFDHLRHLYLVGGVVKLPSTFKRFDRLVRFQLEDVDFAPVELKIFISKCPMLEYLTIKYNGVKICGDLESIDAPNLKSFCFSAGLWAPIISFENASLLDEVSLTALPMPNYFNNDQFLSMAVRDDYKNDLFKFFHPLCSITRVVFSCCFLDFLGKRGVPQKLPHDLYRLRILKLLLSFSSISEVSSAACLIRSSPNLQTLEIHFITIHLIEPHIWSITQFLKTQSESEFRLSRLECVRIKGISGSEPEMEFLKLLLSAATALRVLEIRSRFKYAGRQEESHIMNELLSFHRASPQVEIVFR</sequence>
<dbReference type="PROSITE" id="PS50181">
    <property type="entry name" value="FBOX"/>
    <property type="match status" value="1"/>
</dbReference>
<dbReference type="SMART" id="SM00579">
    <property type="entry name" value="FBD"/>
    <property type="match status" value="1"/>
</dbReference>
<dbReference type="Gene3D" id="3.80.10.10">
    <property type="entry name" value="Ribonuclease Inhibitor"/>
    <property type="match status" value="1"/>
</dbReference>
<dbReference type="Pfam" id="PF24758">
    <property type="entry name" value="LRR_At5g56370"/>
    <property type="match status" value="1"/>
</dbReference>
<evidence type="ECO:0000313" key="2">
    <source>
        <dbReference type="EMBL" id="KAL0366300.1"/>
    </source>
</evidence>
<dbReference type="AlphaFoldDB" id="A0AAW2QF13"/>
<dbReference type="InterPro" id="IPR055411">
    <property type="entry name" value="LRR_FXL15/At3g58940/PEG3-like"/>
</dbReference>
<reference evidence="2" key="1">
    <citation type="submission" date="2020-06" db="EMBL/GenBank/DDBJ databases">
        <authorList>
            <person name="Li T."/>
            <person name="Hu X."/>
            <person name="Zhang T."/>
            <person name="Song X."/>
            <person name="Zhang H."/>
            <person name="Dai N."/>
            <person name="Sheng W."/>
            <person name="Hou X."/>
            <person name="Wei L."/>
        </authorList>
    </citation>
    <scope>NUCLEOTIDE SEQUENCE</scope>
    <source>
        <strain evidence="2">G02</strain>
        <tissue evidence="2">Leaf</tissue>
    </source>
</reference>
<reference evidence="2" key="2">
    <citation type="journal article" date="2024" name="Plant">
        <title>Genomic evolution and insights into agronomic trait innovations of Sesamum species.</title>
        <authorList>
            <person name="Miao H."/>
            <person name="Wang L."/>
            <person name="Qu L."/>
            <person name="Liu H."/>
            <person name="Sun Y."/>
            <person name="Le M."/>
            <person name="Wang Q."/>
            <person name="Wei S."/>
            <person name="Zheng Y."/>
            <person name="Lin W."/>
            <person name="Duan Y."/>
            <person name="Cao H."/>
            <person name="Xiong S."/>
            <person name="Wang X."/>
            <person name="Wei L."/>
            <person name="Li C."/>
            <person name="Ma Q."/>
            <person name="Ju M."/>
            <person name="Zhao R."/>
            <person name="Li G."/>
            <person name="Mu C."/>
            <person name="Tian Q."/>
            <person name="Mei H."/>
            <person name="Zhang T."/>
            <person name="Gao T."/>
            <person name="Zhang H."/>
        </authorList>
    </citation>
    <scope>NUCLEOTIDE SEQUENCE</scope>
    <source>
        <strain evidence="2">G02</strain>
    </source>
</reference>
<name>A0AAW2QF13_SESRA</name>
<dbReference type="Pfam" id="PF00646">
    <property type="entry name" value="F-box"/>
    <property type="match status" value="1"/>
</dbReference>
<dbReference type="PANTHER" id="PTHR34145">
    <property type="entry name" value="OS02G0105600 PROTEIN"/>
    <property type="match status" value="1"/>
</dbReference>
<organism evidence="2">
    <name type="scientific">Sesamum radiatum</name>
    <name type="common">Black benniseed</name>
    <dbReference type="NCBI Taxonomy" id="300843"/>
    <lineage>
        <taxon>Eukaryota</taxon>
        <taxon>Viridiplantae</taxon>
        <taxon>Streptophyta</taxon>
        <taxon>Embryophyta</taxon>
        <taxon>Tracheophyta</taxon>
        <taxon>Spermatophyta</taxon>
        <taxon>Magnoliopsida</taxon>
        <taxon>eudicotyledons</taxon>
        <taxon>Gunneridae</taxon>
        <taxon>Pentapetalae</taxon>
        <taxon>asterids</taxon>
        <taxon>lamiids</taxon>
        <taxon>Lamiales</taxon>
        <taxon>Pedaliaceae</taxon>
        <taxon>Sesamum</taxon>
    </lineage>
</organism>
<gene>
    <name evidence="2" type="ORF">Sradi_3520100</name>
</gene>
<protein>
    <submittedName>
        <fullName evidence="2">F-box/FBD/LRR-repeat protein</fullName>
    </submittedName>
</protein>
<feature type="domain" description="F-box" evidence="1">
    <location>
        <begin position="6"/>
        <end position="54"/>
    </location>
</feature>
<dbReference type="PANTHER" id="PTHR34145:SF28">
    <property type="entry name" value="F-BOX DOMAIN-CONTAINING PROTEIN"/>
    <property type="match status" value="1"/>
</dbReference>
<dbReference type="InterPro" id="IPR036047">
    <property type="entry name" value="F-box-like_dom_sf"/>
</dbReference>
<dbReference type="InterPro" id="IPR001810">
    <property type="entry name" value="F-box_dom"/>
</dbReference>
<evidence type="ECO:0000259" key="1">
    <source>
        <dbReference type="PROSITE" id="PS50181"/>
    </source>
</evidence>
<dbReference type="SUPFAM" id="SSF52047">
    <property type="entry name" value="RNI-like"/>
    <property type="match status" value="1"/>
</dbReference>
<accession>A0AAW2QF13</accession>